<dbReference type="EMBL" id="UYSL01003965">
    <property type="protein sequence ID" value="VDL66568.1"/>
    <property type="molecule type" value="Genomic_DNA"/>
</dbReference>
<sequence length="95" mass="9708">MSSGFKNLQKWKDGSFFATTTTAVPSTPAPSTTTTTVASTKGPSTKGPTGGVTIHPAPTTKGADTATTKKIFQESAAANTPITSADIDRLVSFLC</sequence>
<keyword evidence="3" id="KW-1185">Reference proteome</keyword>
<evidence type="ECO:0000313" key="4">
    <source>
        <dbReference type="WBParaSite" id="NBR_0000297801-mRNA-1"/>
    </source>
</evidence>
<reference evidence="4" key="1">
    <citation type="submission" date="2017-02" db="UniProtKB">
        <authorList>
            <consortium name="WormBaseParasite"/>
        </authorList>
    </citation>
    <scope>IDENTIFICATION</scope>
</reference>
<dbReference type="WBParaSite" id="NBR_0000297801-mRNA-1">
    <property type="protein sequence ID" value="NBR_0000297801-mRNA-1"/>
    <property type="gene ID" value="NBR_0000297801"/>
</dbReference>
<reference evidence="2 3" key="2">
    <citation type="submission" date="2018-11" db="EMBL/GenBank/DDBJ databases">
        <authorList>
            <consortium name="Pathogen Informatics"/>
        </authorList>
    </citation>
    <scope>NUCLEOTIDE SEQUENCE [LARGE SCALE GENOMIC DNA]</scope>
</reference>
<name>A0A0N4XKC6_NIPBR</name>
<proteinExistence type="predicted"/>
<dbReference type="Proteomes" id="UP000271162">
    <property type="component" value="Unassembled WGS sequence"/>
</dbReference>
<gene>
    <name evidence="2" type="ORF">NBR_LOCUS2979</name>
</gene>
<evidence type="ECO:0000313" key="2">
    <source>
        <dbReference type="EMBL" id="VDL66568.1"/>
    </source>
</evidence>
<dbReference type="AlphaFoldDB" id="A0A0N4XKC6"/>
<feature type="region of interest" description="Disordered" evidence="1">
    <location>
        <begin position="20"/>
        <end position="64"/>
    </location>
</feature>
<accession>A0A0N4XKC6</accession>
<organism evidence="4">
    <name type="scientific">Nippostrongylus brasiliensis</name>
    <name type="common">Rat hookworm</name>
    <dbReference type="NCBI Taxonomy" id="27835"/>
    <lineage>
        <taxon>Eukaryota</taxon>
        <taxon>Metazoa</taxon>
        <taxon>Ecdysozoa</taxon>
        <taxon>Nematoda</taxon>
        <taxon>Chromadorea</taxon>
        <taxon>Rhabditida</taxon>
        <taxon>Rhabditina</taxon>
        <taxon>Rhabditomorpha</taxon>
        <taxon>Strongyloidea</taxon>
        <taxon>Heligmosomidae</taxon>
        <taxon>Nippostrongylus</taxon>
    </lineage>
</organism>
<evidence type="ECO:0000313" key="3">
    <source>
        <dbReference type="Proteomes" id="UP000271162"/>
    </source>
</evidence>
<protein>
    <submittedName>
        <fullName evidence="4">GYF domain-containing protein</fullName>
    </submittedName>
</protein>
<evidence type="ECO:0000256" key="1">
    <source>
        <dbReference type="SAM" id="MobiDB-lite"/>
    </source>
</evidence>